<evidence type="ECO:0000313" key="2">
    <source>
        <dbReference type="Proteomes" id="UP000607653"/>
    </source>
</evidence>
<keyword evidence="2" id="KW-1185">Reference proteome</keyword>
<protein>
    <submittedName>
        <fullName evidence="1">Uncharacterized protein</fullName>
    </submittedName>
</protein>
<dbReference type="Proteomes" id="UP000607653">
    <property type="component" value="Unassembled WGS sequence"/>
</dbReference>
<gene>
    <name evidence="1" type="ORF">HUJ06_005188</name>
</gene>
<sequence>MVFAHGKGTTQVQHGICNANHPVSESLWYGKSLR</sequence>
<name>A0A822YZ95_NELNU</name>
<evidence type="ECO:0000313" key="1">
    <source>
        <dbReference type="EMBL" id="DAD34548.1"/>
    </source>
</evidence>
<organism evidence="1 2">
    <name type="scientific">Nelumbo nucifera</name>
    <name type="common">Sacred lotus</name>
    <dbReference type="NCBI Taxonomy" id="4432"/>
    <lineage>
        <taxon>Eukaryota</taxon>
        <taxon>Viridiplantae</taxon>
        <taxon>Streptophyta</taxon>
        <taxon>Embryophyta</taxon>
        <taxon>Tracheophyta</taxon>
        <taxon>Spermatophyta</taxon>
        <taxon>Magnoliopsida</taxon>
        <taxon>Proteales</taxon>
        <taxon>Nelumbonaceae</taxon>
        <taxon>Nelumbo</taxon>
    </lineage>
</organism>
<dbReference type="AlphaFoldDB" id="A0A822YZ95"/>
<proteinExistence type="predicted"/>
<dbReference type="EMBL" id="DUZY01000004">
    <property type="protein sequence ID" value="DAD34548.1"/>
    <property type="molecule type" value="Genomic_DNA"/>
</dbReference>
<accession>A0A822YZ95</accession>
<comment type="caution">
    <text evidence="1">The sequence shown here is derived from an EMBL/GenBank/DDBJ whole genome shotgun (WGS) entry which is preliminary data.</text>
</comment>
<reference evidence="1 2" key="1">
    <citation type="journal article" date="2020" name="Mol. Biol. Evol.">
        <title>Distinct Expression and Methylation Patterns for Genes with Different Fates following a Single Whole-Genome Duplication in Flowering Plants.</title>
        <authorList>
            <person name="Shi T."/>
            <person name="Rahmani R.S."/>
            <person name="Gugger P.F."/>
            <person name="Wang M."/>
            <person name="Li H."/>
            <person name="Zhang Y."/>
            <person name="Li Z."/>
            <person name="Wang Q."/>
            <person name="Van de Peer Y."/>
            <person name="Marchal K."/>
            <person name="Chen J."/>
        </authorList>
    </citation>
    <scope>NUCLEOTIDE SEQUENCE [LARGE SCALE GENOMIC DNA]</scope>
    <source>
        <tissue evidence="1">Leaf</tissue>
    </source>
</reference>